<gene>
    <name evidence="1" type="ORF">EC9_54900</name>
</gene>
<organism evidence="1 2">
    <name type="scientific">Rosistilla ulvae</name>
    <dbReference type="NCBI Taxonomy" id="1930277"/>
    <lineage>
        <taxon>Bacteria</taxon>
        <taxon>Pseudomonadati</taxon>
        <taxon>Planctomycetota</taxon>
        <taxon>Planctomycetia</taxon>
        <taxon>Pirellulales</taxon>
        <taxon>Pirellulaceae</taxon>
        <taxon>Rosistilla</taxon>
    </lineage>
</organism>
<reference evidence="1 2" key="1">
    <citation type="submission" date="2019-02" db="EMBL/GenBank/DDBJ databases">
        <title>Deep-cultivation of Planctomycetes and their phenomic and genomic characterization uncovers novel biology.</title>
        <authorList>
            <person name="Wiegand S."/>
            <person name="Jogler M."/>
            <person name="Boedeker C."/>
            <person name="Pinto D."/>
            <person name="Vollmers J."/>
            <person name="Rivas-Marin E."/>
            <person name="Kohn T."/>
            <person name="Peeters S.H."/>
            <person name="Heuer A."/>
            <person name="Rast P."/>
            <person name="Oberbeckmann S."/>
            <person name="Bunk B."/>
            <person name="Jeske O."/>
            <person name="Meyerdierks A."/>
            <person name="Storesund J.E."/>
            <person name="Kallscheuer N."/>
            <person name="Luecker S."/>
            <person name="Lage O.M."/>
            <person name="Pohl T."/>
            <person name="Merkel B.J."/>
            <person name="Hornburger P."/>
            <person name="Mueller R.-W."/>
            <person name="Bruemmer F."/>
            <person name="Labrenz M."/>
            <person name="Spormann A.M."/>
            <person name="Op den Camp H."/>
            <person name="Overmann J."/>
            <person name="Amann R."/>
            <person name="Jetten M.S.M."/>
            <person name="Mascher T."/>
            <person name="Medema M.H."/>
            <person name="Devos D.P."/>
            <person name="Kaster A.-K."/>
            <person name="Ovreas L."/>
            <person name="Rohde M."/>
            <person name="Galperin M.Y."/>
            <person name="Jogler C."/>
        </authorList>
    </citation>
    <scope>NUCLEOTIDE SEQUENCE [LARGE SCALE GENOMIC DNA]</scope>
    <source>
        <strain evidence="1 2">EC9</strain>
    </source>
</reference>
<sequence length="249" mass="27576">MRRLLKTLGLVLVFIATGLGAFAWWAARAAQQAPAFYKTAVASAPLARQHKEELQAQFEQLSQQVQIVGDWHATFTTDQINAWLASELANQFPNVLPPGTEDPRVSVEDGKVIVAARYRRGRIDSVISFELHAQLTDEPNVIALQIHRLRAGALPIPLQHFSDKISIAASRGDLEVRWENEEDDLIALVTVPSEHDRYVETPVVIETLELLDGEIVLAGRTGAKAHTAWIPDGPIYKLAKASTREISHN</sequence>
<dbReference type="OrthoDB" id="274988at2"/>
<dbReference type="KEGG" id="ruv:EC9_54900"/>
<protein>
    <submittedName>
        <fullName evidence="1">Uncharacterized protein</fullName>
    </submittedName>
</protein>
<dbReference type="Proteomes" id="UP000319557">
    <property type="component" value="Chromosome"/>
</dbReference>
<name>A0A517M8Q7_9BACT</name>
<evidence type="ECO:0000313" key="1">
    <source>
        <dbReference type="EMBL" id="QDS91266.1"/>
    </source>
</evidence>
<evidence type="ECO:0000313" key="2">
    <source>
        <dbReference type="Proteomes" id="UP000319557"/>
    </source>
</evidence>
<dbReference type="AlphaFoldDB" id="A0A517M8Q7"/>
<accession>A0A517M8Q7</accession>
<proteinExistence type="predicted"/>
<dbReference type="EMBL" id="CP036261">
    <property type="protein sequence ID" value="QDS91266.1"/>
    <property type="molecule type" value="Genomic_DNA"/>
</dbReference>
<keyword evidence="2" id="KW-1185">Reference proteome</keyword>
<dbReference type="RefSeq" id="WP_145348927.1">
    <property type="nucleotide sequence ID" value="NZ_CP036261.1"/>
</dbReference>